<dbReference type="EMBL" id="CAJVPT010001809">
    <property type="protein sequence ID" value="CAG8469224.1"/>
    <property type="molecule type" value="Genomic_DNA"/>
</dbReference>
<feature type="non-terminal residue" evidence="1">
    <location>
        <position position="1"/>
    </location>
</feature>
<accession>A0ACA9KEU1</accession>
<keyword evidence="2" id="KW-1185">Reference proteome</keyword>
<gene>
    <name evidence="1" type="ORF">ACOLOM_LOCUS1514</name>
</gene>
<organism evidence="1 2">
    <name type="scientific">Acaulospora colombiana</name>
    <dbReference type="NCBI Taxonomy" id="27376"/>
    <lineage>
        <taxon>Eukaryota</taxon>
        <taxon>Fungi</taxon>
        <taxon>Fungi incertae sedis</taxon>
        <taxon>Mucoromycota</taxon>
        <taxon>Glomeromycotina</taxon>
        <taxon>Glomeromycetes</taxon>
        <taxon>Diversisporales</taxon>
        <taxon>Acaulosporaceae</taxon>
        <taxon>Acaulospora</taxon>
    </lineage>
</organism>
<dbReference type="Proteomes" id="UP000789525">
    <property type="component" value="Unassembled WGS sequence"/>
</dbReference>
<protein>
    <submittedName>
        <fullName evidence="1">15849_t:CDS:1</fullName>
    </submittedName>
</protein>
<sequence>QQVAHYKPKPPKYFVEDPQIGDYPNLPVESKLDRPALGWWDLQNRRNYGETLHEEEEALSVWGFDVYDYDASTSLRQLFIFFSGIGVLSYIIAKNMPERPALPKTFPYDNMREELRKLDDLEDGGPSPHV</sequence>
<comment type="caution">
    <text evidence="1">The sequence shown here is derived from an EMBL/GenBank/DDBJ whole genome shotgun (WGS) entry which is preliminary data.</text>
</comment>
<proteinExistence type="predicted"/>
<evidence type="ECO:0000313" key="2">
    <source>
        <dbReference type="Proteomes" id="UP000789525"/>
    </source>
</evidence>
<name>A0ACA9KEU1_9GLOM</name>
<evidence type="ECO:0000313" key="1">
    <source>
        <dbReference type="EMBL" id="CAG8469224.1"/>
    </source>
</evidence>
<reference evidence="1" key="1">
    <citation type="submission" date="2021-06" db="EMBL/GenBank/DDBJ databases">
        <authorList>
            <person name="Kallberg Y."/>
            <person name="Tangrot J."/>
            <person name="Rosling A."/>
        </authorList>
    </citation>
    <scope>NUCLEOTIDE SEQUENCE</scope>
    <source>
        <strain evidence="1">CL356</strain>
    </source>
</reference>